<dbReference type="Pfam" id="PF00892">
    <property type="entry name" value="EamA"/>
    <property type="match status" value="2"/>
</dbReference>
<keyword evidence="4" id="KW-1185">Reference proteome</keyword>
<dbReference type="PANTHER" id="PTHR22911:SF103">
    <property type="entry name" value="BLR2811 PROTEIN"/>
    <property type="match status" value="1"/>
</dbReference>
<feature type="transmembrane region" description="Helical" evidence="1">
    <location>
        <begin position="187"/>
        <end position="209"/>
    </location>
</feature>
<dbReference type="PANTHER" id="PTHR22911">
    <property type="entry name" value="ACYL-MALONYL CONDENSING ENZYME-RELATED"/>
    <property type="match status" value="1"/>
</dbReference>
<dbReference type="InterPro" id="IPR000620">
    <property type="entry name" value="EamA_dom"/>
</dbReference>
<feature type="transmembrane region" description="Helical" evidence="1">
    <location>
        <begin position="84"/>
        <end position="103"/>
    </location>
</feature>
<gene>
    <name evidence="3" type="ORF">DPM35_16560</name>
</gene>
<feature type="domain" description="EamA" evidence="2">
    <location>
        <begin position="157"/>
        <end position="285"/>
    </location>
</feature>
<feature type="transmembrane region" description="Helical" evidence="1">
    <location>
        <begin position="36"/>
        <end position="63"/>
    </location>
</feature>
<dbReference type="Proteomes" id="UP000251956">
    <property type="component" value="Unassembled WGS sequence"/>
</dbReference>
<evidence type="ECO:0000313" key="3">
    <source>
        <dbReference type="EMBL" id="RAZ76507.1"/>
    </source>
</evidence>
<dbReference type="OrthoDB" id="7818056at2"/>
<dbReference type="AlphaFoldDB" id="A0A330GW68"/>
<proteinExistence type="predicted"/>
<evidence type="ECO:0000259" key="2">
    <source>
        <dbReference type="Pfam" id="PF00892"/>
    </source>
</evidence>
<keyword evidence="1" id="KW-0472">Membrane</keyword>
<accession>A0A330GW68</accession>
<reference evidence="4" key="1">
    <citation type="submission" date="2018-06" db="EMBL/GenBank/DDBJ databases">
        <authorList>
            <person name="Helene L.C."/>
            <person name="Dall'Agnol R."/>
            <person name="Delamuta J.R."/>
            <person name="Hungria M."/>
        </authorList>
    </citation>
    <scope>NUCLEOTIDE SEQUENCE [LARGE SCALE GENOMIC DNA]</scope>
    <source>
        <strain evidence="4">CNPSo 3140</strain>
    </source>
</reference>
<feature type="transmembrane region" description="Helical" evidence="1">
    <location>
        <begin position="12"/>
        <end position="30"/>
    </location>
</feature>
<feature type="domain" description="EamA" evidence="2">
    <location>
        <begin position="16"/>
        <end position="148"/>
    </location>
</feature>
<feature type="transmembrane region" description="Helical" evidence="1">
    <location>
        <begin position="246"/>
        <end position="265"/>
    </location>
</feature>
<keyword evidence="1" id="KW-0812">Transmembrane</keyword>
<feature type="transmembrane region" description="Helical" evidence="1">
    <location>
        <begin position="215"/>
        <end position="234"/>
    </location>
</feature>
<reference evidence="3 4" key="2">
    <citation type="submission" date="2018-07" db="EMBL/GenBank/DDBJ databases">
        <title>Diversity of Mesorhizobium strains in Brazil.</title>
        <authorList>
            <person name="Helene L.C.F."/>
            <person name="Dall'Agnol R."/>
            <person name="Delamuta J.R.M."/>
            <person name="Hungria M."/>
        </authorList>
    </citation>
    <scope>NUCLEOTIDE SEQUENCE [LARGE SCALE GENOMIC DNA]</scope>
    <source>
        <strain evidence="3 4">CNPSo 3140</strain>
    </source>
</reference>
<dbReference type="InterPro" id="IPR037185">
    <property type="entry name" value="EmrE-like"/>
</dbReference>
<dbReference type="SUPFAM" id="SSF103481">
    <property type="entry name" value="Multidrug resistance efflux transporter EmrE"/>
    <property type="match status" value="2"/>
</dbReference>
<dbReference type="EMBL" id="QMBQ01000004">
    <property type="protein sequence ID" value="RAZ76507.1"/>
    <property type="molecule type" value="Genomic_DNA"/>
</dbReference>
<protein>
    <submittedName>
        <fullName evidence="3">EamA/RhaT family transporter</fullName>
    </submittedName>
</protein>
<feature type="transmembrane region" description="Helical" evidence="1">
    <location>
        <begin position="271"/>
        <end position="288"/>
    </location>
</feature>
<dbReference type="GO" id="GO:0016020">
    <property type="term" value="C:membrane"/>
    <property type="evidence" value="ECO:0007669"/>
    <property type="project" value="InterPro"/>
</dbReference>
<name>A0A330GW68_9HYPH</name>
<sequence>MNIPKNNDDSATPPAAMLLMLCVYVCFTFLDTSSKYLVLAGVSALIVAWARFTVHVLLVGLFLRGWREPVRFRPNNLPAHILRGCMLFGSTMFNILALKTLQLAETTSIYFFGPMVITALAGPLLGEWAGWRRWLAILTGFVGVLIITRPGVGVFGIGHLFALCSMLSNSFYVIMTRRMSATETSESLILFSALAPSVLLAPMLAFSPALPHGGFQWFIVLMLGVFGAGGHYLLVKAYRLATTTQLAPFPYSQMVWMIISGWVIFHQFPDRWTLLGAAIIVASGLYIIHREHRLRVRNSASLDTEAEALAKKL</sequence>
<organism evidence="3 4">
    <name type="scientific">Mesorhizobium atlanticum</name>
    <dbReference type="NCBI Taxonomy" id="2233532"/>
    <lineage>
        <taxon>Bacteria</taxon>
        <taxon>Pseudomonadati</taxon>
        <taxon>Pseudomonadota</taxon>
        <taxon>Alphaproteobacteria</taxon>
        <taxon>Hyphomicrobiales</taxon>
        <taxon>Phyllobacteriaceae</taxon>
        <taxon>Mesorhizobium</taxon>
    </lineage>
</organism>
<comment type="caution">
    <text evidence="3">The sequence shown here is derived from an EMBL/GenBank/DDBJ whole genome shotgun (WGS) entry which is preliminary data.</text>
</comment>
<keyword evidence="1" id="KW-1133">Transmembrane helix</keyword>
<evidence type="ECO:0000256" key="1">
    <source>
        <dbReference type="SAM" id="Phobius"/>
    </source>
</evidence>
<feature type="transmembrane region" description="Helical" evidence="1">
    <location>
        <begin position="109"/>
        <end position="126"/>
    </location>
</feature>
<evidence type="ECO:0000313" key="4">
    <source>
        <dbReference type="Proteomes" id="UP000251956"/>
    </source>
</evidence>